<dbReference type="AlphaFoldDB" id="K9UQ86"/>
<gene>
    <name evidence="1" type="ORF">Cha6605_6413</name>
</gene>
<dbReference type="KEGG" id="cmp:Cha6605_6413"/>
<keyword evidence="1" id="KW-0614">Plasmid</keyword>
<proteinExistence type="predicted"/>
<dbReference type="EMBL" id="CP003601">
    <property type="protein sequence ID" value="AFY97232.1"/>
    <property type="molecule type" value="Genomic_DNA"/>
</dbReference>
<protein>
    <submittedName>
        <fullName evidence="1">Uncharacterized protein</fullName>
    </submittedName>
</protein>
<accession>K9UQ86</accession>
<organism evidence="1 2">
    <name type="scientific">Chamaesiphon minutus (strain ATCC 27169 / PCC 6605)</name>
    <dbReference type="NCBI Taxonomy" id="1173020"/>
    <lineage>
        <taxon>Bacteria</taxon>
        <taxon>Bacillati</taxon>
        <taxon>Cyanobacteriota</taxon>
        <taxon>Cyanophyceae</taxon>
        <taxon>Gomontiellales</taxon>
        <taxon>Chamaesiphonaceae</taxon>
        <taxon>Chamaesiphon</taxon>
    </lineage>
</organism>
<name>K9UQ86_CHAP6</name>
<reference evidence="1 2" key="1">
    <citation type="submission" date="2012-05" db="EMBL/GenBank/DDBJ databases">
        <title>Noncontiguous Finished plasmid 1 of genome of Chamaesiphon sp. PCC 6605.</title>
        <authorList>
            <consortium name="US DOE Joint Genome Institute"/>
            <person name="Gugger M."/>
            <person name="Coursin T."/>
            <person name="Rippka R."/>
            <person name="Tandeau De Marsac N."/>
            <person name="Huntemann M."/>
            <person name="Wei C.-L."/>
            <person name="Han J."/>
            <person name="Detter J.C."/>
            <person name="Han C."/>
            <person name="Tapia R."/>
            <person name="Chen A."/>
            <person name="Kyrpides N."/>
            <person name="Mavromatis K."/>
            <person name="Markowitz V."/>
            <person name="Szeto E."/>
            <person name="Ivanova N."/>
            <person name="Pagani I."/>
            <person name="Pati A."/>
            <person name="Goodwin L."/>
            <person name="Nordberg H.P."/>
            <person name="Cantor M.N."/>
            <person name="Hua S.X."/>
            <person name="Woyke T."/>
            <person name="Kerfeld C.A."/>
        </authorList>
    </citation>
    <scope>NUCLEOTIDE SEQUENCE [LARGE SCALE GENOMIC DNA]</scope>
    <source>
        <strain evidence="2">ATCC 27169 / PCC 6605</strain>
        <plasmid evidence="2">Plasmid pCHA6605.01</plasmid>
    </source>
</reference>
<evidence type="ECO:0000313" key="2">
    <source>
        <dbReference type="Proteomes" id="UP000010366"/>
    </source>
</evidence>
<dbReference type="HOGENOM" id="CLU_2435485_0_0_3"/>
<sequence length="90" mass="10566">MIARHSKKKIKELRKSDLADKIIMELQAERLKNERINQARRHRLLGEVVSNLMQLKVVDSNTIERGLDFYLISTVDRDLFSLPPRNNPQI</sequence>
<dbReference type="RefSeq" id="WP_015329114.1">
    <property type="nucleotide sequence ID" value="NC_020053.1"/>
</dbReference>
<dbReference type="Proteomes" id="UP000010366">
    <property type="component" value="Plasmid pCHA6605.01"/>
</dbReference>
<keyword evidence="2" id="KW-1185">Reference proteome</keyword>
<geneLocation type="plasmid" evidence="1 2">
    <name>pCHA6605.01</name>
</geneLocation>
<evidence type="ECO:0000313" key="1">
    <source>
        <dbReference type="EMBL" id="AFY97232.1"/>
    </source>
</evidence>